<dbReference type="InterPro" id="IPR016024">
    <property type="entry name" value="ARM-type_fold"/>
</dbReference>
<feature type="domain" description="MROH2B-like HEAT-repeats" evidence="2">
    <location>
        <begin position="70"/>
        <end position="200"/>
    </location>
</feature>
<sequence>LILRECDSVEEVEHHLTSLLKLSHQNASQREGMALAVGLASVRHLEKVWDQMEHLGRTKFLRSNPVVDNQDDVLKSSFLSAVILLTRSLRQEYGTQSYKFTQTPELIQCLLGLLQKEPNVLTTFFQQKVILVIVGLSNLRPSLKPLVKSQVLKICLRSVYSLPPTETLLDDLPAPESAPNATVLYKKTFHALILLLQNFISENPSTDEICFLLQHTEYWLKSDKSHERQRAVQSVFLLLQYVVDSLKLPEESVPSVLGRHVGLLTLLWCDKDETTRLHSYHCVLLLLRIVVKQKGKAMEPMHWNKMKIFEARKSSESVVKLSYVVKAFRANLSVAQHTQLVLTLLGTLSSHNHQYCDLAAKLLLRTFQALSIRKGQVAEILQGLFKQLPLIRFENVRQTMQKAVVVLGTQHSQELVEGILFLCPASDRRALLLWKTLAIDCQLAREVMILLYMKLKFRPPRELIWSSYQTQLISLMALDTIYELLYTPEYRSSVSWAFAGILLGLLTQLHYLFELGLLEGISDYQEDILDSKPLGPCRTCLEALKGLFWTRHYWEVFAYVKLLQGWDLLETLETYPKGVALLARAMAHYNCEVKAVLGQAVISMKSTEERENITAIFIIVEFLNSPDISKYVSRKTILNSLSLGLRSTNQLVRAMSLKGLSSPLINPKK</sequence>
<dbReference type="GeneTree" id="ENSGT00940000163743"/>
<accession>A0A8C5L7D9</accession>
<dbReference type="Pfam" id="PF23210">
    <property type="entry name" value="HEAT_Maestro_2"/>
    <property type="match status" value="1"/>
</dbReference>
<dbReference type="SUPFAM" id="SSF48371">
    <property type="entry name" value="ARM repeat"/>
    <property type="match status" value="1"/>
</dbReference>
<name>A0A8C5L7D9_JACJA</name>
<dbReference type="Pfam" id="PF21047">
    <property type="entry name" value="HEAT_Maestro"/>
    <property type="match status" value="1"/>
</dbReference>
<protein>
    <submittedName>
        <fullName evidence="3">Maestro heat-like repeat family member 5</fullName>
    </submittedName>
</protein>
<reference evidence="3" key="2">
    <citation type="submission" date="2025-09" db="UniProtKB">
        <authorList>
            <consortium name="Ensembl"/>
        </authorList>
    </citation>
    <scope>IDENTIFICATION</scope>
</reference>
<gene>
    <name evidence="3" type="primary">LOC101617528</name>
</gene>
<dbReference type="InterPro" id="IPR045206">
    <property type="entry name" value="Maestro_heat-like_prot"/>
</dbReference>
<reference evidence="3" key="1">
    <citation type="submission" date="2025-08" db="UniProtKB">
        <authorList>
            <consortium name="Ensembl"/>
        </authorList>
    </citation>
    <scope>IDENTIFICATION</scope>
</reference>
<dbReference type="Proteomes" id="UP000694385">
    <property type="component" value="Unassembled WGS sequence"/>
</dbReference>
<dbReference type="PANTHER" id="PTHR23120">
    <property type="entry name" value="MAESTRO-RELATED HEAT DOMAIN-CONTAINING"/>
    <property type="match status" value="1"/>
</dbReference>
<organism evidence="3 4">
    <name type="scientific">Jaculus jaculus</name>
    <name type="common">Lesser Egyptian jerboa</name>
    <dbReference type="NCBI Taxonomy" id="51337"/>
    <lineage>
        <taxon>Eukaryota</taxon>
        <taxon>Metazoa</taxon>
        <taxon>Chordata</taxon>
        <taxon>Craniata</taxon>
        <taxon>Vertebrata</taxon>
        <taxon>Euteleostomi</taxon>
        <taxon>Mammalia</taxon>
        <taxon>Eutheria</taxon>
        <taxon>Euarchontoglires</taxon>
        <taxon>Glires</taxon>
        <taxon>Rodentia</taxon>
        <taxon>Myomorpha</taxon>
        <taxon>Dipodoidea</taxon>
        <taxon>Dipodidae</taxon>
        <taxon>Dipodinae</taxon>
        <taxon>Jaculus</taxon>
    </lineage>
</organism>
<evidence type="ECO:0000313" key="3">
    <source>
        <dbReference type="Ensembl" id="ENSJJAP00000018861.1"/>
    </source>
</evidence>
<evidence type="ECO:0000259" key="1">
    <source>
        <dbReference type="Pfam" id="PF21047"/>
    </source>
</evidence>
<proteinExistence type="predicted"/>
<dbReference type="AlphaFoldDB" id="A0A8C5L7D9"/>
<dbReference type="InterPro" id="IPR055408">
    <property type="entry name" value="HEAT_MROH2B-like"/>
</dbReference>
<dbReference type="InterPro" id="IPR048465">
    <property type="entry name" value="Maestro-like_HEAT"/>
</dbReference>
<dbReference type="PANTHER" id="PTHR23120:SF3">
    <property type="entry name" value="MAESTRO HEAT-LIKE REPEAT FAMILY MEMBER 4"/>
    <property type="match status" value="1"/>
</dbReference>
<dbReference type="Ensembl" id="ENSJJAT00000025394.1">
    <property type="protein sequence ID" value="ENSJJAP00000018861.1"/>
    <property type="gene ID" value="ENSJJAG00000019992.1"/>
</dbReference>
<dbReference type="OMA" id="LLYTQEY"/>
<feature type="domain" description="Maestro-like HEAT-repeats" evidence="1">
    <location>
        <begin position="226"/>
        <end position="448"/>
    </location>
</feature>
<evidence type="ECO:0000259" key="2">
    <source>
        <dbReference type="Pfam" id="PF23210"/>
    </source>
</evidence>
<dbReference type="GO" id="GO:0005794">
    <property type="term" value="C:Golgi apparatus"/>
    <property type="evidence" value="ECO:0007669"/>
    <property type="project" value="TreeGrafter"/>
</dbReference>
<evidence type="ECO:0000313" key="4">
    <source>
        <dbReference type="Proteomes" id="UP000694385"/>
    </source>
</evidence>
<keyword evidence="4" id="KW-1185">Reference proteome</keyword>